<keyword evidence="11 13" id="KW-1071">Ligand-gated ion channel</keyword>
<dbReference type="Gene3D" id="3.40.190.10">
    <property type="entry name" value="Periplasmic binding protein-like II"/>
    <property type="match status" value="2"/>
</dbReference>
<dbReference type="GO" id="GO:0015276">
    <property type="term" value="F:ligand-gated monoatomic ion channel activity"/>
    <property type="evidence" value="ECO:0007669"/>
    <property type="project" value="InterPro"/>
</dbReference>
<dbReference type="SUPFAM" id="SSF53850">
    <property type="entry name" value="Periplasmic binding protein-like II"/>
    <property type="match status" value="1"/>
</dbReference>
<evidence type="ECO:0000259" key="15">
    <source>
        <dbReference type="SMART" id="SM00079"/>
    </source>
</evidence>
<evidence type="ECO:0000256" key="5">
    <source>
        <dbReference type="ARBA" id="ARBA00022729"/>
    </source>
</evidence>
<evidence type="ECO:0000256" key="4">
    <source>
        <dbReference type="ARBA" id="ARBA00022692"/>
    </source>
</evidence>
<feature type="transmembrane region" description="Helical" evidence="14">
    <location>
        <begin position="538"/>
        <end position="560"/>
    </location>
</feature>
<dbReference type="GO" id="GO:0016020">
    <property type="term" value="C:membrane"/>
    <property type="evidence" value="ECO:0007669"/>
    <property type="project" value="UniProtKB-SubCell"/>
</dbReference>
<keyword evidence="4 14" id="KW-0812">Transmembrane</keyword>
<dbReference type="InterPro" id="IPR017103">
    <property type="entry name" value="Iontropic_Glu_rcpt_pln"/>
</dbReference>
<dbReference type="Proteomes" id="UP000834106">
    <property type="component" value="Chromosome 5"/>
</dbReference>
<keyword evidence="3 13" id="KW-0813">Transport</keyword>
<evidence type="ECO:0000256" key="3">
    <source>
        <dbReference type="ARBA" id="ARBA00022448"/>
    </source>
</evidence>
<evidence type="ECO:0000313" key="16">
    <source>
        <dbReference type="EMBL" id="CAI9761042.1"/>
    </source>
</evidence>
<dbReference type="SUPFAM" id="SSF53822">
    <property type="entry name" value="Periplasmic binding protein-like I"/>
    <property type="match status" value="1"/>
</dbReference>
<evidence type="ECO:0000256" key="8">
    <source>
        <dbReference type="ARBA" id="ARBA00023136"/>
    </source>
</evidence>
<feature type="transmembrane region" description="Helical" evidence="14">
    <location>
        <begin position="744"/>
        <end position="763"/>
    </location>
</feature>
<comment type="similarity">
    <text evidence="2 13">Belongs to the glutamate-gated ion channel (TC 1.A.10.1) family.</text>
</comment>
<keyword evidence="9 13" id="KW-0675">Receptor</keyword>
<name>A0AAD1Z0R1_9LAMI</name>
<dbReference type="InterPro" id="IPR001320">
    <property type="entry name" value="Iontro_rcpt_C"/>
</dbReference>
<proteinExistence type="inferred from homology"/>
<dbReference type="CDD" id="cd13686">
    <property type="entry name" value="GluR_Plant"/>
    <property type="match status" value="1"/>
</dbReference>
<evidence type="ECO:0000256" key="11">
    <source>
        <dbReference type="ARBA" id="ARBA00023286"/>
    </source>
</evidence>
<dbReference type="InterPro" id="IPR001828">
    <property type="entry name" value="ANF_lig-bd_rcpt"/>
</dbReference>
<reference evidence="16" key="1">
    <citation type="submission" date="2023-05" db="EMBL/GenBank/DDBJ databases">
        <authorList>
            <person name="Huff M."/>
        </authorList>
    </citation>
    <scope>NUCLEOTIDE SEQUENCE</scope>
</reference>
<evidence type="ECO:0000256" key="10">
    <source>
        <dbReference type="ARBA" id="ARBA00023180"/>
    </source>
</evidence>
<keyword evidence="7 13" id="KW-0406">Ion transport</keyword>
<protein>
    <recommendedName>
        <fullName evidence="13">Glutamate receptor</fullName>
    </recommendedName>
</protein>
<evidence type="ECO:0000256" key="7">
    <source>
        <dbReference type="ARBA" id="ARBA00023065"/>
    </source>
</evidence>
<evidence type="ECO:0000256" key="6">
    <source>
        <dbReference type="ARBA" id="ARBA00022989"/>
    </source>
</evidence>
<dbReference type="EMBL" id="OU503040">
    <property type="protein sequence ID" value="CAI9761042.1"/>
    <property type="molecule type" value="Genomic_DNA"/>
</dbReference>
<dbReference type="PIRSF" id="PIRSF037090">
    <property type="entry name" value="Iontro_Glu-like_rcpt_pln"/>
    <property type="match status" value="1"/>
</dbReference>
<dbReference type="InterPro" id="IPR015683">
    <property type="entry name" value="Ionotropic_Glu_rcpt"/>
</dbReference>
<evidence type="ECO:0000256" key="1">
    <source>
        <dbReference type="ARBA" id="ARBA00004141"/>
    </source>
</evidence>
<keyword evidence="8 13" id="KW-0472">Membrane</keyword>
<gene>
    <name evidence="16" type="ORF">FPE_LOCUS8472</name>
</gene>
<dbReference type="Pfam" id="PF00060">
    <property type="entry name" value="Lig_chan"/>
    <property type="match status" value="1"/>
</dbReference>
<dbReference type="Gene3D" id="1.10.287.70">
    <property type="match status" value="1"/>
</dbReference>
<keyword evidence="6 14" id="KW-1133">Transmembrane helix</keyword>
<keyword evidence="17" id="KW-1185">Reference proteome</keyword>
<dbReference type="SMART" id="SM00079">
    <property type="entry name" value="PBPe"/>
    <property type="match status" value="1"/>
</dbReference>
<keyword evidence="12 13" id="KW-0407">Ion channel</keyword>
<feature type="transmembrane region" description="Helical" evidence="14">
    <location>
        <begin position="572"/>
        <end position="594"/>
    </location>
</feature>
<evidence type="ECO:0000256" key="9">
    <source>
        <dbReference type="ARBA" id="ARBA00023170"/>
    </source>
</evidence>
<dbReference type="Gene3D" id="3.40.50.2300">
    <property type="match status" value="2"/>
</dbReference>
<evidence type="ECO:0000256" key="12">
    <source>
        <dbReference type="ARBA" id="ARBA00023303"/>
    </source>
</evidence>
<evidence type="ECO:0000256" key="14">
    <source>
        <dbReference type="SAM" id="Phobius"/>
    </source>
</evidence>
<sequence>MGMFQEVARLIPVLLPNAAVGLLKSNRMHAIVGLETSVEDELFSMLTKKAKIPIFSFAPTVASSTEYPYIVKIRSDETSKFEGIASIVKSLEWKDVVLIYEEDIENERKTILHLRESFEGKNIHISYRSVISSSFRDFQILKELHKLMTFETKIYIVHMTLRLVSRFLVHAKRLGMMKEEYAWIVTDKAMNYVHSMDFEVIESLQGALGFKPSIASSSKLHNITSRWRKEYHSGDSNMVSKELPVVGIWAYDTMQALAEAVERVSIEILNVDDHEAGIGSIEWPKNLVNSHGGMLLLHEVSQVRFEGLSGEFQLLNGKLYPEEFNLVNILQGFEEQMVGIWRPKEGILNNMYSSVCSMTPRNSKAIMWPRGCKLTPRGRLLQSMSPKKLRIGVAVRCSFKELVDVRYDPQPNAPTFSGFCIDVFKSAIEDLTYEVPYEFVPLLNGSYNDFVRQVYLKNIDGLVGDVTILANRSLYVDFTVSFTDLGVGTLTLTNEDIWSFLRPLDTKLWLVCGAFFLLTGFVVWAIERSNNNDEFRQGSVAFQVGTIFWFGFSTLVFAHSEKLTTNLSRSVVLVWVFAVLILTSSYTATLSSLLTVQQFQMGSTGEFLGVQGGSFVGELVANNLNFQDQRLKRYDTPEEYAEALSRGHKDGGVDAIIDEVPYIKIVLSKYSRDYSVIASSSTTNGFGFVFPKGSPLVPDISKAIIKLREEGKLLKMERTWFKTQSSLLPKDAVTNTNKLNFDQFGGLFLVLGICLATVIAIYITQLLLERFQRPSLYITLVNRGVLAFVLRQFFQTNALYSR</sequence>
<dbReference type="PANTHER" id="PTHR18966">
    <property type="entry name" value="IONOTROPIC GLUTAMATE RECEPTOR"/>
    <property type="match status" value="1"/>
</dbReference>
<keyword evidence="10" id="KW-0325">Glycoprotein</keyword>
<keyword evidence="5" id="KW-0732">Signal</keyword>
<evidence type="ECO:0000256" key="13">
    <source>
        <dbReference type="PIRNR" id="PIRNR037090"/>
    </source>
</evidence>
<accession>A0AAD1Z0R1</accession>
<comment type="function">
    <text evidence="13">Glutamate-gated receptor that probably acts as non-selective cation channel.</text>
</comment>
<dbReference type="Pfam" id="PF01094">
    <property type="entry name" value="ANF_receptor"/>
    <property type="match status" value="1"/>
</dbReference>
<organism evidence="16 17">
    <name type="scientific">Fraxinus pennsylvanica</name>
    <dbReference type="NCBI Taxonomy" id="56036"/>
    <lineage>
        <taxon>Eukaryota</taxon>
        <taxon>Viridiplantae</taxon>
        <taxon>Streptophyta</taxon>
        <taxon>Embryophyta</taxon>
        <taxon>Tracheophyta</taxon>
        <taxon>Spermatophyta</taxon>
        <taxon>Magnoliopsida</taxon>
        <taxon>eudicotyledons</taxon>
        <taxon>Gunneridae</taxon>
        <taxon>Pentapetalae</taxon>
        <taxon>asterids</taxon>
        <taxon>lamiids</taxon>
        <taxon>Lamiales</taxon>
        <taxon>Oleaceae</taxon>
        <taxon>Oleeae</taxon>
        <taxon>Fraxinus</taxon>
    </lineage>
</organism>
<dbReference type="AlphaFoldDB" id="A0AAD1Z0R1"/>
<evidence type="ECO:0000256" key="2">
    <source>
        <dbReference type="ARBA" id="ARBA00008685"/>
    </source>
</evidence>
<comment type="subcellular location">
    <subcellularLocation>
        <location evidence="1">Membrane</location>
        <topology evidence="1">Multi-pass membrane protein</topology>
    </subcellularLocation>
</comment>
<feature type="domain" description="Ionotropic glutamate receptor C-terminal" evidence="15">
    <location>
        <begin position="390"/>
        <end position="723"/>
    </location>
</feature>
<dbReference type="InterPro" id="IPR028082">
    <property type="entry name" value="Peripla_BP_I"/>
</dbReference>
<feature type="transmembrane region" description="Helical" evidence="14">
    <location>
        <begin position="508"/>
        <end position="526"/>
    </location>
</feature>
<evidence type="ECO:0000313" key="17">
    <source>
        <dbReference type="Proteomes" id="UP000834106"/>
    </source>
</evidence>